<evidence type="ECO:0000256" key="1">
    <source>
        <dbReference type="ARBA" id="ARBA00004651"/>
    </source>
</evidence>
<feature type="transmembrane region" description="Helical" evidence="6">
    <location>
        <begin position="282"/>
        <end position="308"/>
    </location>
</feature>
<sequence>MLLNFVSLSSINLLNLLAPVIVIPWLLHTLGVRQYGVIALHQYLGQFVLMWVDFGFNTWAVNEVAGRAQDRRALAALVGSIYLIKLALCAVVVLALGVLALNPQWVAAAGLNLPLLAAFAALGALNSFYPGWLFQGLERIHALIVPTALARLGTVALVFVLVRQPGDMWAVPVAYLASSVLLDFSAARQLLRSVGWPTLLPWRQMVTVAQHAGQVFGSRLIIMIYVACSPLLVRAAAGAEGVAIYSLCEKAIGLCRVPFDMLANAAYPRLAREYRKTFAQRLLQLQLGAALAVVLLLTAALHFAGPYLLPADWAHAGNYLMLYSLALIPIAAHSFMGTCVLLVHGKRWALSLSIVVGLAAYIVAWSAGGWLWEDPLARVITAMVMVEFGICASRYFHSRKSGLI</sequence>
<evidence type="ECO:0000256" key="2">
    <source>
        <dbReference type="ARBA" id="ARBA00022475"/>
    </source>
</evidence>
<feature type="transmembrane region" description="Helical" evidence="6">
    <location>
        <begin position="350"/>
        <end position="370"/>
    </location>
</feature>
<evidence type="ECO:0000313" key="8">
    <source>
        <dbReference type="Proteomes" id="UP000037939"/>
    </source>
</evidence>
<feature type="transmembrane region" description="Helical" evidence="6">
    <location>
        <begin position="12"/>
        <end position="31"/>
    </location>
</feature>
<comment type="caution">
    <text evidence="7">The sequence shown here is derived from an EMBL/GenBank/DDBJ whole genome shotgun (WGS) entry which is preliminary data.</text>
</comment>
<dbReference type="PANTHER" id="PTHR30250">
    <property type="entry name" value="PST FAMILY PREDICTED COLANIC ACID TRANSPORTER"/>
    <property type="match status" value="1"/>
</dbReference>
<evidence type="ECO:0000256" key="6">
    <source>
        <dbReference type="SAM" id="Phobius"/>
    </source>
</evidence>
<dbReference type="GO" id="GO:0005886">
    <property type="term" value="C:plasma membrane"/>
    <property type="evidence" value="ECO:0007669"/>
    <property type="project" value="UniProtKB-SubCell"/>
</dbReference>
<keyword evidence="5 6" id="KW-0472">Membrane</keyword>
<feature type="transmembrane region" description="Helical" evidence="6">
    <location>
        <begin position="140"/>
        <end position="162"/>
    </location>
</feature>
<dbReference type="Proteomes" id="UP000037939">
    <property type="component" value="Unassembled WGS sequence"/>
</dbReference>
<keyword evidence="3 6" id="KW-0812">Transmembrane</keyword>
<reference evidence="7 8" key="1">
    <citation type="submission" date="2015-07" db="EMBL/GenBank/DDBJ databases">
        <title>Draft genome sequence of the Amantichitinum ursilacus IGB-41, a new chitin-degrading bacterium.</title>
        <authorList>
            <person name="Kirstahler P."/>
            <person name="Guenther M."/>
            <person name="Grumaz C."/>
            <person name="Rupp S."/>
            <person name="Zibek S."/>
            <person name="Sohn K."/>
        </authorList>
    </citation>
    <scope>NUCLEOTIDE SEQUENCE [LARGE SCALE GENOMIC DNA]</scope>
    <source>
        <strain evidence="7 8">IGB-41</strain>
    </source>
</reference>
<keyword evidence="4 6" id="KW-1133">Transmembrane helix</keyword>
<evidence type="ECO:0000256" key="4">
    <source>
        <dbReference type="ARBA" id="ARBA00022989"/>
    </source>
</evidence>
<dbReference type="STRING" id="857265.WG78_14120"/>
<evidence type="ECO:0000313" key="7">
    <source>
        <dbReference type="EMBL" id="KPC52202.1"/>
    </source>
</evidence>
<proteinExistence type="predicted"/>
<gene>
    <name evidence="7" type="primary">rfbX_1</name>
    <name evidence="7" type="ORF">WG78_14120</name>
</gene>
<keyword evidence="8" id="KW-1185">Reference proteome</keyword>
<evidence type="ECO:0000256" key="3">
    <source>
        <dbReference type="ARBA" id="ARBA00022692"/>
    </source>
</evidence>
<feature type="transmembrane region" description="Helical" evidence="6">
    <location>
        <begin position="320"/>
        <end position="343"/>
    </location>
</feature>
<dbReference type="InterPro" id="IPR050833">
    <property type="entry name" value="Poly_Biosynth_Transport"/>
</dbReference>
<feature type="transmembrane region" description="Helical" evidence="6">
    <location>
        <begin position="43"/>
        <end position="61"/>
    </location>
</feature>
<name>A0A0N0GN26_9NEIS</name>
<accession>A0A0N0GN26</accession>
<evidence type="ECO:0000256" key="5">
    <source>
        <dbReference type="ARBA" id="ARBA00023136"/>
    </source>
</evidence>
<keyword evidence="2" id="KW-1003">Cell membrane</keyword>
<dbReference type="InterPro" id="IPR002797">
    <property type="entry name" value="Polysacc_synth"/>
</dbReference>
<protein>
    <submittedName>
        <fullName evidence="7">Putative O-antigen transporter</fullName>
    </submittedName>
</protein>
<dbReference type="PANTHER" id="PTHR30250:SF11">
    <property type="entry name" value="O-ANTIGEN TRANSPORTER-RELATED"/>
    <property type="match status" value="1"/>
</dbReference>
<feature type="transmembrane region" description="Helical" evidence="6">
    <location>
        <begin position="105"/>
        <end position="128"/>
    </location>
</feature>
<comment type="subcellular location">
    <subcellularLocation>
        <location evidence="1">Cell membrane</location>
        <topology evidence="1">Multi-pass membrane protein</topology>
    </subcellularLocation>
</comment>
<feature type="transmembrane region" description="Helical" evidence="6">
    <location>
        <begin position="73"/>
        <end position="99"/>
    </location>
</feature>
<dbReference type="EMBL" id="LAQT01000010">
    <property type="protein sequence ID" value="KPC52202.1"/>
    <property type="molecule type" value="Genomic_DNA"/>
</dbReference>
<organism evidence="7 8">
    <name type="scientific">Amantichitinum ursilacus</name>
    <dbReference type="NCBI Taxonomy" id="857265"/>
    <lineage>
        <taxon>Bacteria</taxon>
        <taxon>Pseudomonadati</taxon>
        <taxon>Pseudomonadota</taxon>
        <taxon>Betaproteobacteria</taxon>
        <taxon>Neisseriales</taxon>
        <taxon>Chitinibacteraceae</taxon>
        <taxon>Amantichitinum</taxon>
    </lineage>
</organism>
<dbReference type="AlphaFoldDB" id="A0A0N0GN26"/>
<dbReference type="Pfam" id="PF01943">
    <property type="entry name" value="Polysacc_synt"/>
    <property type="match status" value="1"/>
</dbReference>
<feature type="transmembrane region" description="Helical" evidence="6">
    <location>
        <begin position="376"/>
        <end position="396"/>
    </location>
</feature>
<dbReference type="PATRIC" id="fig|857265.3.peg.2906"/>